<organism evidence="1 2">
    <name type="scientific">Metarhizium album (strain ARSEF 1941)</name>
    <dbReference type="NCBI Taxonomy" id="1081103"/>
    <lineage>
        <taxon>Eukaryota</taxon>
        <taxon>Fungi</taxon>
        <taxon>Dikarya</taxon>
        <taxon>Ascomycota</taxon>
        <taxon>Pezizomycotina</taxon>
        <taxon>Sordariomycetes</taxon>
        <taxon>Hypocreomycetidae</taxon>
        <taxon>Hypocreales</taxon>
        <taxon>Clavicipitaceae</taxon>
        <taxon>Metarhizium</taxon>
    </lineage>
</organism>
<evidence type="ECO:0000313" key="2">
    <source>
        <dbReference type="Proteomes" id="UP000030816"/>
    </source>
</evidence>
<dbReference type="RefSeq" id="XP_040682353.1">
    <property type="nucleotide sequence ID" value="XM_040819088.1"/>
</dbReference>
<keyword evidence="2" id="KW-1185">Reference proteome</keyword>
<evidence type="ECO:0000313" key="1">
    <source>
        <dbReference type="EMBL" id="KHO01288.1"/>
    </source>
</evidence>
<dbReference type="AlphaFoldDB" id="A0A0B2X6C9"/>
<dbReference type="Proteomes" id="UP000030816">
    <property type="component" value="Unassembled WGS sequence"/>
</dbReference>
<sequence length="128" mass="14405">MAARRNDGGGAPILDTAHRGDERAVKVLKVLKVPKIRRRARPNTTDLQVASAQVREYPGTLPRRARQPTGLRTLYTRKFESAKCLRARPPEPHGPPSPLPRQWQCSRLITSQRARLPIHVLHGRSIIS</sequence>
<reference evidence="1 2" key="1">
    <citation type="journal article" date="2014" name="Proc. Natl. Acad. Sci. U.S.A.">
        <title>Trajectory and genomic determinants of fungal-pathogen speciation and host adaptation.</title>
        <authorList>
            <person name="Hu X."/>
            <person name="Xiao G."/>
            <person name="Zheng P."/>
            <person name="Shang Y."/>
            <person name="Su Y."/>
            <person name="Zhang X."/>
            <person name="Liu X."/>
            <person name="Zhan S."/>
            <person name="St Leger R.J."/>
            <person name="Wang C."/>
        </authorList>
    </citation>
    <scope>NUCLEOTIDE SEQUENCE [LARGE SCALE GENOMIC DNA]</scope>
    <source>
        <strain evidence="1 2">ARSEF 1941</strain>
    </source>
</reference>
<protein>
    <submittedName>
        <fullName evidence="1">Uncharacterized protein</fullName>
    </submittedName>
</protein>
<proteinExistence type="predicted"/>
<accession>A0A0B2X6C9</accession>
<gene>
    <name evidence="1" type="ORF">MAM_00289</name>
</gene>
<name>A0A0B2X6C9_METAS</name>
<comment type="caution">
    <text evidence="1">The sequence shown here is derived from an EMBL/GenBank/DDBJ whole genome shotgun (WGS) entry which is preliminary data.</text>
</comment>
<dbReference type="HOGENOM" id="CLU_1960072_0_0_1"/>
<dbReference type="EMBL" id="AZHE01000001">
    <property type="protein sequence ID" value="KHO01288.1"/>
    <property type="molecule type" value="Genomic_DNA"/>
</dbReference>
<dbReference type="GeneID" id="63734744"/>